<feature type="binding site" evidence="7">
    <location>
        <position position="188"/>
    </location>
    <ligand>
        <name>Mg(2+)</name>
        <dbReference type="ChEBI" id="CHEBI:18420"/>
    </ligand>
</feature>
<feature type="active site" description="Proton acceptor" evidence="7">
    <location>
        <position position="262"/>
    </location>
</feature>
<dbReference type="SUPFAM" id="SSF51604">
    <property type="entry name" value="Enolase C-terminal domain-like"/>
    <property type="match status" value="1"/>
</dbReference>
<accession>A0ABV4YL00</accession>
<evidence type="ECO:0000256" key="6">
    <source>
        <dbReference type="ARBA" id="ARBA00029491"/>
    </source>
</evidence>
<keyword evidence="10" id="KW-1185">Reference proteome</keyword>
<dbReference type="Pfam" id="PF13378">
    <property type="entry name" value="MR_MLE_C"/>
    <property type="match status" value="1"/>
</dbReference>
<dbReference type="CDD" id="cd03317">
    <property type="entry name" value="NAAAR"/>
    <property type="match status" value="1"/>
</dbReference>
<feature type="binding site" evidence="7">
    <location>
        <position position="213"/>
    </location>
    <ligand>
        <name>Mg(2+)</name>
        <dbReference type="ChEBI" id="CHEBI:18420"/>
    </ligand>
</feature>
<keyword evidence="2 7" id="KW-0474">Menaquinone biosynthesis</keyword>
<dbReference type="Gene3D" id="3.30.390.10">
    <property type="entry name" value="Enolase-like, N-terminal domain"/>
    <property type="match status" value="1"/>
</dbReference>
<gene>
    <name evidence="7 9" type="primary">menC</name>
    <name evidence="9" type="ORF">P5G62_000135</name>
</gene>
<dbReference type="SFLD" id="SFLDF00009">
    <property type="entry name" value="o-succinylbenzoate_synthase"/>
    <property type="match status" value="1"/>
</dbReference>
<evidence type="ECO:0000256" key="1">
    <source>
        <dbReference type="ARBA" id="ARBA00001968"/>
    </source>
</evidence>
<evidence type="ECO:0000256" key="3">
    <source>
        <dbReference type="ARBA" id="ARBA00022723"/>
    </source>
</evidence>
<dbReference type="SUPFAM" id="SSF54826">
    <property type="entry name" value="Enolase N-terminal domain-like"/>
    <property type="match status" value="1"/>
</dbReference>
<dbReference type="HAMAP" id="MF_01933">
    <property type="entry name" value="MenC_2"/>
    <property type="match status" value="1"/>
</dbReference>
<keyword evidence="4 7" id="KW-0460">Magnesium</keyword>
<comment type="pathway">
    <text evidence="7">Quinol/quinone metabolism; 1,4-dihydroxy-2-naphthoate biosynthesis; 1,4-dihydroxy-2-naphthoate from chorismate: step 4/7.</text>
</comment>
<evidence type="ECO:0000256" key="5">
    <source>
        <dbReference type="ARBA" id="ARBA00023239"/>
    </source>
</evidence>
<comment type="function">
    <text evidence="7">Converts 2-succinyl-6-hydroxy-2,4-cyclohexadiene-1-carboxylate (SHCHC) to 2-succinylbenzoate (OSB).</text>
</comment>
<organism evidence="9 10">
    <name type="scientific">Neobacillus driksii</name>
    <dbReference type="NCBI Taxonomy" id="3035913"/>
    <lineage>
        <taxon>Bacteria</taxon>
        <taxon>Bacillati</taxon>
        <taxon>Bacillota</taxon>
        <taxon>Bacilli</taxon>
        <taxon>Bacillales</taxon>
        <taxon>Bacillaceae</taxon>
        <taxon>Neobacillus</taxon>
    </lineage>
</organism>
<dbReference type="SFLD" id="SFLDS00001">
    <property type="entry name" value="Enolase"/>
    <property type="match status" value="1"/>
</dbReference>
<dbReference type="SMART" id="SM00922">
    <property type="entry name" value="MR_MLE"/>
    <property type="match status" value="1"/>
</dbReference>
<dbReference type="Proteomes" id="UP001241748">
    <property type="component" value="Unassembled WGS sequence"/>
</dbReference>
<dbReference type="InterPro" id="IPR036849">
    <property type="entry name" value="Enolase-like_C_sf"/>
</dbReference>
<comment type="similarity">
    <text evidence="7">Belongs to the mandelate racemase/muconate lactonizing enzyme family. MenC type 2 subfamily.</text>
</comment>
<dbReference type="EMBL" id="JAROBZ020000001">
    <property type="protein sequence ID" value="MFB3165546.1"/>
    <property type="molecule type" value="Genomic_DNA"/>
</dbReference>
<reference evidence="9 10" key="1">
    <citation type="submission" date="2024-05" db="EMBL/GenBank/DDBJ databases">
        <authorList>
            <person name="Venkateswaran K."/>
        </authorList>
    </citation>
    <scope>NUCLEOTIDE SEQUENCE [LARGE SCALE GENOMIC DNA]</scope>
    <source>
        <strain evidence="9 10">179-C4-2-HS</strain>
    </source>
</reference>
<evidence type="ECO:0000256" key="7">
    <source>
        <dbReference type="HAMAP-Rule" id="MF_01933"/>
    </source>
</evidence>
<evidence type="ECO:0000313" key="9">
    <source>
        <dbReference type="EMBL" id="MFB3165546.1"/>
    </source>
</evidence>
<evidence type="ECO:0000256" key="4">
    <source>
        <dbReference type="ARBA" id="ARBA00022842"/>
    </source>
</evidence>
<evidence type="ECO:0000313" key="10">
    <source>
        <dbReference type="Proteomes" id="UP001241748"/>
    </source>
</evidence>
<comment type="cofactor">
    <cofactor evidence="1 7">
        <name>a divalent metal cation</name>
        <dbReference type="ChEBI" id="CHEBI:60240"/>
    </cofactor>
</comment>
<comment type="catalytic activity">
    <reaction evidence="7">
        <text>(1R,6R)-6-hydroxy-2-succinyl-cyclohexa-2,4-diene-1-carboxylate = 2-succinylbenzoate + H2O</text>
        <dbReference type="Rhea" id="RHEA:10196"/>
        <dbReference type="ChEBI" id="CHEBI:15377"/>
        <dbReference type="ChEBI" id="CHEBI:18325"/>
        <dbReference type="ChEBI" id="CHEBI:58689"/>
        <dbReference type="EC" id="4.2.1.113"/>
    </reaction>
</comment>
<proteinExistence type="inferred from homology"/>
<dbReference type="Gene3D" id="3.20.20.120">
    <property type="entry name" value="Enolase-like C-terminal domain"/>
    <property type="match status" value="1"/>
</dbReference>
<dbReference type="RefSeq" id="WP_306076290.1">
    <property type="nucleotide sequence ID" value="NZ_JAROBZ020000001.1"/>
</dbReference>
<comment type="caution">
    <text evidence="9">The sequence shown here is derived from an EMBL/GenBank/DDBJ whole genome shotgun (WGS) entry which is preliminary data.</text>
</comment>
<evidence type="ECO:0000256" key="2">
    <source>
        <dbReference type="ARBA" id="ARBA00022428"/>
    </source>
</evidence>
<feature type="domain" description="Mandelate racemase/muconate lactonizing enzyme C-terminal" evidence="8">
    <location>
        <begin position="142"/>
        <end position="234"/>
    </location>
</feature>
<dbReference type="InterPro" id="IPR013342">
    <property type="entry name" value="Mandelate_racemase_C"/>
</dbReference>
<dbReference type="SFLD" id="SFLDG00180">
    <property type="entry name" value="muconate_cycloisomerase"/>
    <property type="match status" value="1"/>
</dbReference>
<dbReference type="PANTHER" id="PTHR48073:SF5">
    <property type="entry name" value="O-SUCCINYLBENZOATE SYNTHASE"/>
    <property type="match status" value="1"/>
</dbReference>
<evidence type="ECO:0000259" key="8">
    <source>
        <dbReference type="SMART" id="SM00922"/>
    </source>
</evidence>
<dbReference type="EC" id="4.2.1.113" evidence="6 7"/>
<dbReference type="Pfam" id="PF02746">
    <property type="entry name" value="MR_MLE_N"/>
    <property type="match status" value="1"/>
</dbReference>
<dbReference type="InterPro" id="IPR010197">
    <property type="entry name" value="OSBS/NAAAR"/>
</dbReference>
<protein>
    <recommendedName>
        <fullName evidence="6 7">o-succinylbenzoate synthase</fullName>
        <shortName evidence="7">OSB synthase</shortName>
        <shortName evidence="7">OSBS</shortName>
        <ecNumber evidence="6 7">4.2.1.113</ecNumber>
    </recommendedName>
    <alternativeName>
        <fullName evidence="7">4-(2'-carboxyphenyl)-4-oxybutyric acid synthase</fullName>
    </alternativeName>
    <alternativeName>
        <fullName evidence="7">o-succinylbenzoic acid synthase</fullName>
    </alternativeName>
</protein>
<keyword evidence="5 7" id="KW-0456">Lyase</keyword>
<name>A0ABV4YL00_9BACI</name>
<dbReference type="PANTHER" id="PTHR48073">
    <property type="entry name" value="O-SUCCINYLBENZOATE SYNTHASE-RELATED"/>
    <property type="match status" value="1"/>
</dbReference>
<dbReference type="InterPro" id="IPR047585">
    <property type="entry name" value="MenC"/>
</dbReference>
<dbReference type="NCBIfam" id="TIGR01928">
    <property type="entry name" value="menC_lowGC_arch"/>
    <property type="match status" value="1"/>
</dbReference>
<feature type="binding site" evidence="7">
    <location>
        <position position="238"/>
    </location>
    <ligand>
        <name>Mg(2+)</name>
        <dbReference type="ChEBI" id="CHEBI:18420"/>
    </ligand>
</feature>
<dbReference type="InterPro" id="IPR029017">
    <property type="entry name" value="Enolase-like_N"/>
</dbReference>
<dbReference type="InterPro" id="IPR029065">
    <property type="entry name" value="Enolase_C-like"/>
</dbReference>
<feature type="active site" description="Proton donor" evidence="7">
    <location>
        <position position="163"/>
    </location>
</feature>
<dbReference type="GO" id="GO:0043748">
    <property type="term" value="F:O-succinylbenzoate synthase activity"/>
    <property type="evidence" value="ECO:0007669"/>
    <property type="project" value="UniProtKB-EC"/>
</dbReference>
<sequence>MKIAQIKLKVISMPLKSPFHTHLGTVSEREGIIVEVIDSDGISGYGEGVAFSTPWYTEETVSTSLHIMSDVLIPLLKKRPIKHPKDAAILFQSVRRNHMAKAGLEMAIWDLYAKRNSLSLSRAIGGTRREIASGVVVAADSLTNSLKQIEKYLGEGYQRFKIKINPSQDYSVLEAIRRYYPELLLMADANSAYTLNDIDKLRALDDFNLLMIEQPLASDDIIEHSLLQKEINTPICLDESIVSFDDAKNAVELGSCKIINIKAGRVGGLYEAKRIHDYCLEKEIEVWCGGMIEFGISRAHNIALASLPGFTIPGDISASNRFWEEDIIMPEVCVRNGYVCVPDTSGIGFGINKKRLKETTQIEKVFNFENK</sequence>
<dbReference type="InterPro" id="IPR013341">
    <property type="entry name" value="Mandelate_racemase_N_dom"/>
</dbReference>
<keyword evidence="3 7" id="KW-0479">Metal-binding</keyword>
<comment type="pathway">
    <text evidence="7">Quinol/quinone metabolism; menaquinone biosynthesis.</text>
</comment>